<keyword evidence="5 6" id="KW-0472">Membrane</keyword>
<dbReference type="Pfam" id="PF12823">
    <property type="entry name" value="DUF3817"/>
    <property type="match status" value="1"/>
</dbReference>
<feature type="transmembrane region" description="Helical" evidence="6">
    <location>
        <begin position="6"/>
        <end position="27"/>
    </location>
</feature>
<dbReference type="EMBL" id="CP126970">
    <property type="protein sequence ID" value="WIM69872.1"/>
    <property type="molecule type" value="Genomic_DNA"/>
</dbReference>
<proteinExistence type="predicted"/>
<dbReference type="PANTHER" id="PTHR40077">
    <property type="entry name" value="MEMBRANE PROTEIN-RELATED"/>
    <property type="match status" value="1"/>
</dbReference>
<reference evidence="8 9" key="1">
    <citation type="submission" date="2023-05" db="EMBL/GenBank/DDBJ databases">
        <title>Corynebacterium suedekumii sp. nov. and Corynebacterium breve sp. nov. isolated from raw cow's milk.</title>
        <authorList>
            <person name="Baer M.K."/>
            <person name="Mehl L."/>
            <person name="Hellmuth R."/>
            <person name="Marke G."/>
            <person name="Lipski A."/>
        </authorList>
    </citation>
    <scope>NUCLEOTIDE SEQUENCE [LARGE SCALE GENOMIC DNA]</scope>
    <source>
        <strain evidence="8 9">LM112</strain>
    </source>
</reference>
<dbReference type="NCBIfam" id="TIGR03954">
    <property type="entry name" value="integ_memb_HG"/>
    <property type="match status" value="1"/>
</dbReference>
<evidence type="ECO:0000256" key="6">
    <source>
        <dbReference type="SAM" id="Phobius"/>
    </source>
</evidence>
<dbReference type="Proteomes" id="UP001238805">
    <property type="component" value="Chromosome"/>
</dbReference>
<comment type="subcellular location">
    <subcellularLocation>
        <location evidence="1">Cell membrane</location>
        <topology evidence="1">Multi-pass membrane protein</topology>
    </subcellularLocation>
</comment>
<keyword evidence="4 6" id="KW-1133">Transmembrane helix</keyword>
<accession>A0ABY8VLI4</accession>
<feature type="transmembrane region" description="Helical" evidence="6">
    <location>
        <begin position="127"/>
        <end position="145"/>
    </location>
</feature>
<keyword evidence="2" id="KW-1003">Cell membrane</keyword>
<evidence type="ECO:0000256" key="2">
    <source>
        <dbReference type="ARBA" id="ARBA00022475"/>
    </source>
</evidence>
<evidence type="ECO:0000256" key="5">
    <source>
        <dbReference type="ARBA" id="ARBA00023136"/>
    </source>
</evidence>
<evidence type="ECO:0000313" key="9">
    <source>
        <dbReference type="Proteomes" id="UP001238805"/>
    </source>
</evidence>
<organism evidence="8 9">
    <name type="scientific">Corynebacterium suedekumii</name>
    <dbReference type="NCBI Taxonomy" id="3049801"/>
    <lineage>
        <taxon>Bacteria</taxon>
        <taxon>Bacillati</taxon>
        <taxon>Actinomycetota</taxon>
        <taxon>Actinomycetes</taxon>
        <taxon>Mycobacteriales</taxon>
        <taxon>Corynebacteriaceae</taxon>
        <taxon>Corynebacterium</taxon>
    </lineage>
</organism>
<protein>
    <submittedName>
        <fullName evidence="8">DUF3817 domain-containing protein</fullName>
    </submittedName>
</protein>
<evidence type="ECO:0000259" key="7">
    <source>
        <dbReference type="Pfam" id="PF12823"/>
    </source>
</evidence>
<dbReference type="InterPro" id="IPR023845">
    <property type="entry name" value="DUF3817_TM"/>
</dbReference>
<name>A0ABY8VLI4_9CORY</name>
<keyword evidence="9" id="KW-1185">Reference proteome</keyword>
<sequence length="155" mass="17049">MTPKNLHRLAAATEMVTWTLLILGMILKYSGTTDALMPVAGGVHGFGFLCFVAITVLLWVNNRWSFGHGVLGLFVSVVPWAAWPFTMWADRRGLLEGGWRFRGTDEQPTSLPDKVLAQFVRHPARSIAVLAVVIVIVFIALLTMGQPYDPEAITG</sequence>
<gene>
    <name evidence="8" type="ORF">QP029_11740</name>
</gene>
<dbReference type="PANTHER" id="PTHR40077:SF1">
    <property type="entry name" value="MEMBRANE PROTEIN"/>
    <property type="match status" value="1"/>
</dbReference>
<evidence type="ECO:0000256" key="1">
    <source>
        <dbReference type="ARBA" id="ARBA00004651"/>
    </source>
</evidence>
<dbReference type="RefSeq" id="WP_284874465.1">
    <property type="nucleotide sequence ID" value="NZ_CP126970.1"/>
</dbReference>
<feature type="transmembrane region" description="Helical" evidence="6">
    <location>
        <begin position="39"/>
        <end position="60"/>
    </location>
</feature>
<evidence type="ECO:0000256" key="4">
    <source>
        <dbReference type="ARBA" id="ARBA00022989"/>
    </source>
</evidence>
<feature type="transmembrane region" description="Helical" evidence="6">
    <location>
        <begin position="66"/>
        <end position="85"/>
    </location>
</feature>
<keyword evidence="3 6" id="KW-0812">Transmembrane</keyword>
<feature type="domain" description="DUF3817" evidence="7">
    <location>
        <begin position="6"/>
        <end position="91"/>
    </location>
</feature>
<evidence type="ECO:0000256" key="3">
    <source>
        <dbReference type="ARBA" id="ARBA00022692"/>
    </source>
</evidence>
<evidence type="ECO:0000313" key="8">
    <source>
        <dbReference type="EMBL" id="WIM69872.1"/>
    </source>
</evidence>